<dbReference type="SUPFAM" id="SSF48726">
    <property type="entry name" value="Immunoglobulin"/>
    <property type="match status" value="2"/>
</dbReference>
<dbReference type="SMART" id="SM00408">
    <property type="entry name" value="IGc2"/>
    <property type="match status" value="1"/>
</dbReference>
<reference evidence="5" key="3">
    <citation type="submission" date="2025-09" db="UniProtKB">
        <authorList>
            <consortium name="Ensembl"/>
        </authorList>
    </citation>
    <scope>IDENTIFICATION</scope>
</reference>
<proteinExistence type="predicted"/>
<evidence type="ECO:0000259" key="4">
    <source>
        <dbReference type="PROSITE" id="PS50835"/>
    </source>
</evidence>
<evidence type="ECO:0000256" key="2">
    <source>
        <dbReference type="ARBA" id="ARBA00023319"/>
    </source>
</evidence>
<reference evidence="5" key="1">
    <citation type="submission" date="2019-06" db="EMBL/GenBank/DDBJ databases">
        <authorList>
            <consortium name="Wellcome Sanger Institute Data Sharing"/>
        </authorList>
    </citation>
    <scope>NUCLEOTIDE SEQUENCE [LARGE SCALE GENOMIC DNA]</scope>
</reference>
<evidence type="ECO:0000256" key="1">
    <source>
        <dbReference type="ARBA" id="ARBA00023157"/>
    </source>
</evidence>
<accession>A0A673CAS3</accession>
<dbReference type="PROSITE" id="PS00290">
    <property type="entry name" value="IG_MHC"/>
    <property type="match status" value="1"/>
</dbReference>
<keyword evidence="6" id="KW-1185">Reference proteome</keyword>
<dbReference type="InterPro" id="IPR003006">
    <property type="entry name" value="Ig/MHC_CS"/>
</dbReference>
<dbReference type="InterPro" id="IPR003599">
    <property type="entry name" value="Ig_sub"/>
</dbReference>
<organism evidence="5 6">
    <name type="scientific">Sphaeramia orbicularis</name>
    <name type="common">orbiculate cardinalfish</name>
    <dbReference type="NCBI Taxonomy" id="375764"/>
    <lineage>
        <taxon>Eukaryota</taxon>
        <taxon>Metazoa</taxon>
        <taxon>Chordata</taxon>
        <taxon>Craniata</taxon>
        <taxon>Vertebrata</taxon>
        <taxon>Euteleostomi</taxon>
        <taxon>Actinopterygii</taxon>
        <taxon>Neopterygii</taxon>
        <taxon>Teleostei</taxon>
        <taxon>Neoteleostei</taxon>
        <taxon>Acanthomorphata</taxon>
        <taxon>Gobiaria</taxon>
        <taxon>Kurtiformes</taxon>
        <taxon>Apogonoidei</taxon>
        <taxon>Apogonidae</taxon>
        <taxon>Apogoninae</taxon>
        <taxon>Sphaeramia</taxon>
    </lineage>
</organism>
<dbReference type="FunFam" id="2.60.40.10:FF:000283">
    <property type="entry name" value="Immunoglobulin kappa constant"/>
    <property type="match status" value="1"/>
</dbReference>
<feature type="domain" description="Ig-like" evidence="4">
    <location>
        <begin position="134"/>
        <end position="228"/>
    </location>
</feature>
<dbReference type="InterPro" id="IPR003598">
    <property type="entry name" value="Ig_sub2"/>
</dbReference>
<dbReference type="PROSITE" id="PS50835">
    <property type="entry name" value="IG_LIKE"/>
    <property type="match status" value="2"/>
</dbReference>
<sequence length="234" mass="25225">MTNMSSICICILALTFCITVCRGDILLTQTPESISVQLGGSATIRCKASSAIDDDLAWYHQKPGQAPKFIIDFNSGMSSGRYQGSGYDYDLSLTISNIQAEDAGVYYCQQHYSSPLTFGGGTKLIIQTGVTVPPSISLFPPSSEQMAQGQPTLVCLLTDYSPEGATVSWEVDGNQVTEGVLTGEEEEKEGGKFVRISTLSLSKALWDKQDLYSCKVTHSGSTTSAELRRTQCSV</sequence>
<dbReference type="SMART" id="SM00406">
    <property type="entry name" value="IGv"/>
    <property type="match status" value="1"/>
</dbReference>
<dbReference type="AlphaFoldDB" id="A0A673CAS3"/>
<feature type="chain" id="PRO_5025617978" description="Ig-like domain-containing protein" evidence="3">
    <location>
        <begin position="24"/>
        <end position="234"/>
    </location>
</feature>
<protein>
    <recommendedName>
        <fullName evidence="4">Ig-like domain-containing protein</fullName>
    </recommendedName>
</protein>
<dbReference type="InterPro" id="IPR050150">
    <property type="entry name" value="IgV_Light_Chain"/>
</dbReference>
<name>A0A673CAS3_9TELE</name>
<evidence type="ECO:0000313" key="6">
    <source>
        <dbReference type="Proteomes" id="UP000472271"/>
    </source>
</evidence>
<keyword evidence="3" id="KW-0732">Signal</keyword>
<reference evidence="5" key="2">
    <citation type="submission" date="2025-08" db="UniProtKB">
        <authorList>
            <consortium name="Ensembl"/>
        </authorList>
    </citation>
    <scope>IDENTIFICATION</scope>
</reference>
<dbReference type="InterPro" id="IPR013783">
    <property type="entry name" value="Ig-like_fold"/>
</dbReference>
<feature type="domain" description="Ig-like" evidence="4">
    <location>
        <begin position="25"/>
        <end position="109"/>
    </location>
</feature>
<dbReference type="InterPro" id="IPR003597">
    <property type="entry name" value="Ig_C1-set"/>
</dbReference>
<dbReference type="InterPro" id="IPR007110">
    <property type="entry name" value="Ig-like_dom"/>
</dbReference>
<dbReference type="Pfam" id="PF07686">
    <property type="entry name" value="V-set"/>
    <property type="match status" value="1"/>
</dbReference>
<evidence type="ECO:0000313" key="5">
    <source>
        <dbReference type="Ensembl" id="ENSSORP00005049263.1"/>
    </source>
</evidence>
<dbReference type="SMART" id="SM00407">
    <property type="entry name" value="IGc1"/>
    <property type="match status" value="1"/>
</dbReference>
<feature type="signal peptide" evidence="3">
    <location>
        <begin position="1"/>
        <end position="23"/>
    </location>
</feature>
<keyword evidence="1" id="KW-1015">Disulfide bond</keyword>
<evidence type="ECO:0000256" key="3">
    <source>
        <dbReference type="SAM" id="SignalP"/>
    </source>
</evidence>
<keyword evidence="2" id="KW-0393">Immunoglobulin domain</keyword>
<dbReference type="Proteomes" id="UP000472271">
    <property type="component" value="Chromosome 15"/>
</dbReference>
<dbReference type="PANTHER" id="PTHR23267">
    <property type="entry name" value="IMMUNOGLOBULIN LIGHT CHAIN"/>
    <property type="match status" value="1"/>
</dbReference>
<dbReference type="Gene3D" id="2.60.40.10">
    <property type="entry name" value="Immunoglobulins"/>
    <property type="match status" value="2"/>
</dbReference>
<dbReference type="Pfam" id="PF07654">
    <property type="entry name" value="C1-set"/>
    <property type="match status" value="1"/>
</dbReference>
<dbReference type="Ensembl" id="ENSSORT00005050462.1">
    <property type="protein sequence ID" value="ENSSORP00005049263.1"/>
    <property type="gene ID" value="ENSSORG00005022377.1"/>
</dbReference>
<dbReference type="InterPro" id="IPR036179">
    <property type="entry name" value="Ig-like_dom_sf"/>
</dbReference>
<dbReference type="InterPro" id="IPR013106">
    <property type="entry name" value="Ig_V-set"/>
</dbReference>
<dbReference type="SMART" id="SM00409">
    <property type="entry name" value="IG"/>
    <property type="match status" value="2"/>
</dbReference>